<dbReference type="InterPro" id="IPR022796">
    <property type="entry name" value="Chloroa_b-bind"/>
</dbReference>
<accession>A0A7S2ZVQ0</accession>
<organism evidence="5">
    <name type="scientific">Rhodosorus marinus</name>
    <dbReference type="NCBI Taxonomy" id="101924"/>
    <lineage>
        <taxon>Eukaryota</taxon>
        <taxon>Rhodophyta</taxon>
        <taxon>Stylonematophyceae</taxon>
        <taxon>Stylonematales</taxon>
        <taxon>Stylonemataceae</taxon>
        <taxon>Rhodosorus</taxon>
    </lineage>
</organism>
<keyword evidence="4" id="KW-0812">Transmembrane</keyword>
<protein>
    <submittedName>
        <fullName evidence="5">Uncharacterized protein</fullName>
    </submittedName>
</protein>
<feature type="transmembrane region" description="Helical" evidence="4">
    <location>
        <begin position="133"/>
        <end position="156"/>
    </location>
</feature>
<evidence type="ECO:0000256" key="4">
    <source>
        <dbReference type="SAM" id="Phobius"/>
    </source>
</evidence>
<sequence>MLCFVSGAGLTTRTPCVTESTRSTFSRDAVRVAAGKRPVIKMPEEKVILPIFTKAMKDFNDEYPQFAKRGWGPSVKAETWNGRHAMFGFLFIWISAFCQGHGLIPPSSELLDLKQWGTLADLGGGQPISVQRAVILIAHVHVLMVSIAATIAPFAFQDKLLLEEGEEDDEPMGLIPLWKRGLTKEAETWNGRLAMLGILVLVGGSFGTNTPFLELTNKMFGNILF</sequence>
<evidence type="ECO:0000256" key="2">
    <source>
        <dbReference type="ARBA" id="ARBA00022528"/>
    </source>
</evidence>
<proteinExistence type="predicted"/>
<dbReference type="Gene3D" id="1.10.3460.10">
    <property type="entry name" value="Chlorophyll a/b binding protein domain"/>
    <property type="match status" value="1"/>
</dbReference>
<keyword evidence="4" id="KW-0472">Membrane</keyword>
<gene>
    <name evidence="5" type="ORF">RMAR00112_LOCUS21088</name>
</gene>
<dbReference type="EMBL" id="HBHW01027222">
    <property type="protein sequence ID" value="CAE0053060.1"/>
    <property type="molecule type" value="Transcribed_RNA"/>
</dbReference>
<dbReference type="AlphaFoldDB" id="A0A7S2ZVQ0"/>
<evidence type="ECO:0000313" key="5">
    <source>
        <dbReference type="EMBL" id="CAE0053060.1"/>
    </source>
</evidence>
<keyword evidence="2" id="KW-0150">Chloroplast</keyword>
<evidence type="ECO:0000256" key="3">
    <source>
        <dbReference type="ARBA" id="ARBA00022640"/>
    </source>
</evidence>
<keyword evidence="3" id="KW-0934">Plastid</keyword>
<dbReference type="GO" id="GO:0009507">
    <property type="term" value="C:chloroplast"/>
    <property type="evidence" value="ECO:0007669"/>
    <property type="project" value="UniProtKB-SubCell"/>
</dbReference>
<evidence type="ECO:0000256" key="1">
    <source>
        <dbReference type="ARBA" id="ARBA00004229"/>
    </source>
</evidence>
<name>A0A7S2ZVQ0_9RHOD</name>
<comment type="subcellular location">
    <subcellularLocation>
        <location evidence="1">Plastid</location>
        <location evidence="1">Chloroplast</location>
    </subcellularLocation>
</comment>
<dbReference type="Pfam" id="PF00504">
    <property type="entry name" value="Chloroa_b-bind"/>
    <property type="match status" value="1"/>
</dbReference>
<keyword evidence="4" id="KW-1133">Transmembrane helix</keyword>
<reference evidence="5" key="1">
    <citation type="submission" date="2021-01" db="EMBL/GenBank/DDBJ databases">
        <authorList>
            <person name="Corre E."/>
            <person name="Pelletier E."/>
            <person name="Niang G."/>
            <person name="Scheremetjew M."/>
            <person name="Finn R."/>
            <person name="Kale V."/>
            <person name="Holt S."/>
            <person name="Cochrane G."/>
            <person name="Meng A."/>
            <person name="Brown T."/>
            <person name="Cohen L."/>
        </authorList>
    </citation>
    <scope>NUCLEOTIDE SEQUENCE</scope>
    <source>
        <strain evidence="5">CCMP 769</strain>
    </source>
</reference>
<dbReference type="SUPFAM" id="SSF103511">
    <property type="entry name" value="Chlorophyll a-b binding protein"/>
    <property type="match status" value="1"/>
</dbReference>
<feature type="transmembrane region" description="Helical" evidence="4">
    <location>
        <begin position="189"/>
        <end position="207"/>
    </location>
</feature>